<dbReference type="EMBL" id="JACHJS010000001">
    <property type="protein sequence ID" value="MBB4969538.1"/>
    <property type="molecule type" value="Genomic_DNA"/>
</dbReference>
<evidence type="ECO:0000256" key="2">
    <source>
        <dbReference type="SAM" id="SignalP"/>
    </source>
</evidence>
<dbReference type="InterPro" id="IPR024520">
    <property type="entry name" value="DUF3558"/>
</dbReference>
<comment type="caution">
    <text evidence="3">The sequence shown here is derived from an EMBL/GenBank/DDBJ whole genome shotgun (WGS) entry which is preliminary data.</text>
</comment>
<feature type="region of interest" description="Disordered" evidence="1">
    <location>
        <begin position="20"/>
        <end position="59"/>
    </location>
</feature>
<dbReference type="PROSITE" id="PS51257">
    <property type="entry name" value="PROKAR_LIPOPROTEIN"/>
    <property type="match status" value="1"/>
</dbReference>
<dbReference type="Proteomes" id="UP000542674">
    <property type="component" value="Unassembled WGS sequence"/>
</dbReference>
<name>A0A7W7TAH2_9PSEU</name>
<accession>A0A7W7TAH2</accession>
<evidence type="ECO:0000256" key="1">
    <source>
        <dbReference type="SAM" id="MobiDB-lite"/>
    </source>
</evidence>
<keyword evidence="4" id="KW-1185">Reference proteome</keyword>
<organism evidence="3 4">
    <name type="scientific">Saccharothrix violaceirubra</name>
    <dbReference type="NCBI Taxonomy" id="413306"/>
    <lineage>
        <taxon>Bacteria</taxon>
        <taxon>Bacillati</taxon>
        <taxon>Actinomycetota</taxon>
        <taxon>Actinomycetes</taxon>
        <taxon>Pseudonocardiales</taxon>
        <taxon>Pseudonocardiaceae</taxon>
        <taxon>Saccharothrix</taxon>
    </lineage>
</organism>
<gene>
    <name evidence="3" type="ORF">F4559_006897</name>
</gene>
<reference evidence="3 4" key="1">
    <citation type="submission" date="2020-08" db="EMBL/GenBank/DDBJ databases">
        <title>Sequencing the genomes of 1000 actinobacteria strains.</title>
        <authorList>
            <person name="Klenk H.-P."/>
        </authorList>
    </citation>
    <scope>NUCLEOTIDE SEQUENCE [LARGE SCALE GENOMIC DNA]</scope>
    <source>
        <strain evidence="3 4">DSM 45084</strain>
    </source>
</reference>
<feature type="chain" id="PRO_5039673299" description="DUF3558 domain-containing protein" evidence="2">
    <location>
        <begin position="19"/>
        <end position="198"/>
    </location>
</feature>
<dbReference type="Pfam" id="PF12079">
    <property type="entry name" value="DUF3558"/>
    <property type="match status" value="1"/>
</dbReference>
<keyword evidence="2" id="KW-0732">Signal</keyword>
<evidence type="ECO:0000313" key="4">
    <source>
        <dbReference type="Proteomes" id="UP000542674"/>
    </source>
</evidence>
<sequence>MRRALPFLAAALVLTACAESTPGTPSAGSAPTTTASGSSQPSGSAKPSTSATPKKRPKTINIKDVDPCTLLAASARQQLGLDAEPKATRNDLYRSPACDVGRRDFKYSVQIVTVTTVGLNWYFDGSFDVEPTAAEIGGFPGVYATNAKNPFHCYAAIDVSDGQMVDVLASSLGQNLKPDQLCELARNAATEVVATLMK</sequence>
<feature type="signal peptide" evidence="2">
    <location>
        <begin position="1"/>
        <end position="18"/>
    </location>
</feature>
<dbReference type="AlphaFoldDB" id="A0A7W7TAH2"/>
<protein>
    <recommendedName>
        <fullName evidence="5">DUF3558 domain-containing protein</fullName>
    </recommendedName>
</protein>
<feature type="compositionally biased region" description="Low complexity" evidence="1">
    <location>
        <begin position="20"/>
        <end position="50"/>
    </location>
</feature>
<dbReference type="RefSeq" id="WP_184675265.1">
    <property type="nucleotide sequence ID" value="NZ_BAABAI010000035.1"/>
</dbReference>
<evidence type="ECO:0000313" key="3">
    <source>
        <dbReference type="EMBL" id="MBB4969538.1"/>
    </source>
</evidence>
<evidence type="ECO:0008006" key="5">
    <source>
        <dbReference type="Google" id="ProtNLM"/>
    </source>
</evidence>
<proteinExistence type="predicted"/>